<keyword evidence="1" id="KW-0732">Signal</keyword>
<comment type="caution">
    <text evidence="2">The sequence shown here is derived from an EMBL/GenBank/DDBJ whole genome shotgun (WGS) entry which is preliminary data.</text>
</comment>
<accession>A0ABW1XQW5</accession>
<feature type="chain" id="PRO_5046911443" evidence="1">
    <location>
        <begin position="24"/>
        <end position="236"/>
    </location>
</feature>
<organism evidence="2 3">
    <name type="scientific">Pseudobowmanella zhangzhouensis</name>
    <dbReference type="NCBI Taxonomy" id="1537679"/>
    <lineage>
        <taxon>Bacteria</taxon>
        <taxon>Pseudomonadati</taxon>
        <taxon>Pseudomonadota</taxon>
        <taxon>Gammaproteobacteria</taxon>
        <taxon>Alteromonadales</taxon>
        <taxon>Alteromonadaceae</taxon>
    </lineage>
</organism>
<gene>
    <name evidence="2" type="ORF">ACFP85_13155</name>
</gene>
<dbReference type="Proteomes" id="UP001596364">
    <property type="component" value="Unassembled WGS sequence"/>
</dbReference>
<evidence type="ECO:0000313" key="2">
    <source>
        <dbReference type="EMBL" id="MFC6441094.1"/>
    </source>
</evidence>
<dbReference type="SUPFAM" id="SSF53850">
    <property type="entry name" value="Periplasmic binding protein-like II"/>
    <property type="match status" value="1"/>
</dbReference>
<dbReference type="EMBL" id="JBHSUS010000001">
    <property type="protein sequence ID" value="MFC6441094.1"/>
    <property type="molecule type" value="Genomic_DNA"/>
</dbReference>
<protein>
    <submittedName>
        <fullName evidence="2">Substrate-binding periplasmic protein</fullName>
    </submittedName>
</protein>
<dbReference type="RefSeq" id="WP_131258568.1">
    <property type="nucleotide sequence ID" value="NZ_JBHSUS010000001.1"/>
</dbReference>
<sequence>MIKQIVQSVCIAMLVVISMPVAAKNLHCATTHYPPFATFDFNKRQFTGSDLILIDQLAAHFEWQVSVDNLPWARLNKIIPGKLYDCFFALADQPQRRLHLSYTNIPLHVTRYAMFRRSGETGPIQTVGHLRGMALTPSMIDKHALQAAVSLRFTSNEQLLEMLMLGRIDGFVTNSEVGQFVIANAKAGQWVTMDIDQGYELPVYLAFRENVVDIEKVNKVLSDITGQHRNVTIKTQ</sequence>
<evidence type="ECO:0000313" key="3">
    <source>
        <dbReference type="Proteomes" id="UP001596364"/>
    </source>
</evidence>
<dbReference type="Gene3D" id="3.40.190.10">
    <property type="entry name" value="Periplasmic binding protein-like II"/>
    <property type="match status" value="2"/>
</dbReference>
<evidence type="ECO:0000256" key="1">
    <source>
        <dbReference type="SAM" id="SignalP"/>
    </source>
</evidence>
<reference evidence="3" key="1">
    <citation type="journal article" date="2019" name="Int. J. Syst. Evol. Microbiol.">
        <title>The Global Catalogue of Microorganisms (GCM) 10K type strain sequencing project: providing services to taxonomists for standard genome sequencing and annotation.</title>
        <authorList>
            <consortium name="The Broad Institute Genomics Platform"/>
            <consortium name="The Broad Institute Genome Sequencing Center for Infectious Disease"/>
            <person name="Wu L."/>
            <person name="Ma J."/>
        </authorList>
    </citation>
    <scope>NUCLEOTIDE SEQUENCE [LARGE SCALE GENOMIC DNA]</scope>
    <source>
        <strain evidence="3">CGMCC 1.16031</strain>
    </source>
</reference>
<keyword evidence="3" id="KW-1185">Reference proteome</keyword>
<feature type="signal peptide" evidence="1">
    <location>
        <begin position="1"/>
        <end position="23"/>
    </location>
</feature>
<name>A0ABW1XQW5_9ALTE</name>
<proteinExistence type="predicted"/>